<keyword evidence="1" id="KW-0732">Signal</keyword>
<dbReference type="EMBL" id="JAACNH010000005">
    <property type="protein sequence ID" value="KAG8442820.1"/>
    <property type="molecule type" value="Genomic_DNA"/>
</dbReference>
<organism evidence="2 3">
    <name type="scientific">Hymenochirus boettgeri</name>
    <name type="common">Congo dwarf clawed frog</name>
    <dbReference type="NCBI Taxonomy" id="247094"/>
    <lineage>
        <taxon>Eukaryota</taxon>
        <taxon>Metazoa</taxon>
        <taxon>Chordata</taxon>
        <taxon>Craniata</taxon>
        <taxon>Vertebrata</taxon>
        <taxon>Euteleostomi</taxon>
        <taxon>Amphibia</taxon>
        <taxon>Batrachia</taxon>
        <taxon>Anura</taxon>
        <taxon>Pipoidea</taxon>
        <taxon>Pipidae</taxon>
        <taxon>Pipinae</taxon>
        <taxon>Hymenochirus</taxon>
    </lineage>
</organism>
<reference evidence="2" key="1">
    <citation type="thesis" date="2020" institute="ProQuest LLC" country="789 East Eisenhower Parkway, Ann Arbor, MI, USA">
        <title>Comparative Genomics and Chromosome Evolution.</title>
        <authorList>
            <person name="Mudd A.B."/>
        </authorList>
    </citation>
    <scope>NUCLEOTIDE SEQUENCE</scope>
    <source>
        <strain evidence="2">Female2</strain>
        <tissue evidence="2">Blood</tissue>
    </source>
</reference>
<keyword evidence="3" id="KW-1185">Reference proteome</keyword>
<evidence type="ECO:0008006" key="4">
    <source>
        <dbReference type="Google" id="ProtNLM"/>
    </source>
</evidence>
<dbReference type="Proteomes" id="UP000812440">
    <property type="component" value="Chromosome 6"/>
</dbReference>
<feature type="chain" id="PRO_5035898214" description="Secreted protein" evidence="1">
    <location>
        <begin position="27"/>
        <end position="80"/>
    </location>
</feature>
<proteinExistence type="predicted"/>
<accession>A0A8T2JHM4</accession>
<feature type="signal peptide" evidence="1">
    <location>
        <begin position="1"/>
        <end position="26"/>
    </location>
</feature>
<evidence type="ECO:0000256" key="1">
    <source>
        <dbReference type="SAM" id="SignalP"/>
    </source>
</evidence>
<name>A0A8T2JHM4_9PIPI</name>
<protein>
    <recommendedName>
        <fullName evidence="4">Secreted protein</fullName>
    </recommendedName>
</protein>
<sequence length="80" mass="8949">MFTHSNVTAMLVLCVLLCMISTYSEAVPISHLNKEDLMNELSQRYARGFLDSYKEVFENIVKSVLDNGTGTEESNESNGL</sequence>
<comment type="caution">
    <text evidence="2">The sequence shown here is derived from an EMBL/GenBank/DDBJ whole genome shotgun (WGS) entry which is preliminary data.</text>
</comment>
<dbReference type="AlphaFoldDB" id="A0A8T2JHM4"/>
<evidence type="ECO:0000313" key="2">
    <source>
        <dbReference type="EMBL" id="KAG8442820.1"/>
    </source>
</evidence>
<gene>
    <name evidence="2" type="ORF">GDO86_011582</name>
</gene>
<evidence type="ECO:0000313" key="3">
    <source>
        <dbReference type="Proteomes" id="UP000812440"/>
    </source>
</evidence>